<dbReference type="InParanoid" id="A0A165PDP4"/>
<dbReference type="AlphaFoldDB" id="A0A165PDP4"/>
<evidence type="ECO:0000256" key="4">
    <source>
        <dbReference type="ARBA" id="ARBA00022989"/>
    </source>
</evidence>
<evidence type="ECO:0000313" key="7">
    <source>
        <dbReference type="EMBL" id="KZT20891.1"/>
    </source>
</evidence>
<dbReference type="InterPro" id="IPR002293">
    <property type="entry name" value="AA/rel_permease1"/>
</dbReference>
<dbReference type="PANTHER" id="PTHR45649:SF6">
    <property type="entry name" value="GABA-SPECIFIC PERMEASE"/>
    <property type="match status" value="1"/>
</dbReference>
<keyword evidence="3 6" id="KW-0812">Transmembrane</keyword>
<dbReference type="OrthoDB" id="4476201at2759"/>
<keyword evidence="2" id="KW-0813">Transport</keyword>
<proteinExistence type="predicted"/>
<keyword evidence="4 6" id="KW-1133">Transmembrane helix</keyword>
<evidence type="ECO:0000256" key="5">
    <source>
        <dbReference type="ARBA" id="ARBA00023136"/>
    </source>
</evidence>
<evidence type="ECO:0000313" key="8">
    <source>
        <dbReference type="Proteomes" id="UP000076761"/>
    </source>
</evidence>
<accession>A0A165PDP4</accession>
<feature type="transmembrane region" description="Helical" evidence="6">
    <location>
        <begin position="17"/>
        <end position="38"/>
    </location>
</feature>
<evidence type="ECO:0000256" key="6">
    <source>
        <dbReference type="SAM" id="Phobius"/>
    </source>
</evidence>
<dbReference type="GO" id="GO:0022857">
    <property type="term" value="F:transmembrane transporter activity"/>
    <property type="evidence" value="ECO:0007669"/>
    <property type="project" value="InterPro"/>
</dbReference>
<reference evidence="7 8" key="1">
    <citation type="journal article" date="2016" name="Mol. Biol. Evol.">
        <title>Comparative Genomics of Early-Diverging Mushroom-Forming Fungi Provides Insights into the Origins of Lignocellulose Decay Capabilities.</title>
        <authorList>
            <person name="Nagy L.G."/>
            <person name="Riley R."/>
            <person name="Tritt A."/>
            <person name="Adam C."/>
            <person name="Daum C."/>
            <person name="Floudas D."/>
            <person name="Sun H."/>
            <person name="Yadav J.S."/>
            <person name="Pangilinan J."/>
            <person name="Larsson K.H."/>
            <person name="Matsuura K."/>
            <person name="Barry K."/>
            <person name="Labutti K."/>
            <person name="Kuo R."/>
            <person name="Ohm R.A."/>
            <person name="Bhattacharya S.S."/>
            <person name="Shirouzu T."/>
            <person name="Yoshinaga Y."/>
            <person name="Martin F.M."/>
            <person name="Grigoriev I.V."/>
            <person name="Hibbett D.S."/>
        </authorList>
    </citation>
    <scope>NUCLEOTIDE SEQUENCE [LARGE SCALE GENOMIC DNA]</scope>
    <source>
        <strain evidence="7 8">HHB14362 ss-1</strain>
    </source>
</reference>
<evidence type="ECO:0008006" key="9">
    <source>
        <dbReference type="Google" id="ProtNLM"/>
    </source>
</evidence>
<dbReference type="EMBL" id="KV425614">
    <property type="protein sequence ID" value="KZT20891.1"/>
    <property type="molecule type" value="Genomic_DNA"/>
</dbReference>
<comment type="subcellular location">
    <subcellularLocation>
        <location evidence="1">Membrane</location>
        <topology evidence="1">Multi-pass membrane protein</topology>
    </subcellularLocation>
</comment>
<organism evidence="7 8">
    <name type="scientific">Neolentinus lepideus HHB14362 ss-1</name>
    <dbReference type="NCBI Taxonomy" id="1314782"/>
    <lineage>
        <taxon>Eukaryota</taxon>
        <taxon>Fungi</taxon>
        <taxon>Dikarya</taxon>
        <taxon>Basidiomycota</taxon>
        <taxon>Agaricomycotina</taxon>
        <taxon>Agaricomycetes</taxon>
        <taxon>Gloeophyllales</taxon>
        <taxon>Gloeophyllaceae</taxon>
        <taxon>Neolentinus</taxon>
    </lineage>
</organism>
<dbReference type="Proteomes" id="UP000076761">
    <property type="component" value="Unassembled WGS sequence"/>
</dbReference>
<dbReference type="PANTHER" id="PTHR45649">
    <property type="entry name" value="AMINO-ACID PERMEASE BAT1"/>
    <property type="match status" value="1"/>
</dbReference>
<evidence type="ECO:0000256" key="2">
    <source>
        <dbReference type="ARBA" id="ARBA00022448"/>
    </source>
</evidence>
<keyword evidence="5 6" id="KW-0472">Membrane</keyword>
<dbReference type="STRING" id="1314782.A0A165PDP4"/>
<name>A0A165PDP4_9AGAM</name>
<dbReference type="Gene3D" id="1.20.1740.10">
    <property type="entry name" value="Amino acid/polyamine transporter I"/>
    <property type="match status" value="1"/>
</dbReference>
<evidence type="ECO:0000256" key="3">
    <source>
        <dbReference type="ARBA" id="ARBA00022692"/>
    </source>
</evidence>
<keyword evidence="8" id="KW-1185">Reference proteome</keyword>
<evidence type="ECO:0000256" key="1">
    <source>
        <dbReference type="ARBA" id="ARBA00004141"/>
    </source>
</evidence>
<dbReference type="Pfam" id="PF13520">
    <property type="entry name" value="AA_permease_2"/>
    <property type="match status" value="1"/>
</dbReference>
<sequence>MGTDLEATTNLGKNGALALWSFVIVLQFMMGTSIITVASRQSFAFSRDGALPFSSLLYRIHPHTQTPVNCVWFVVGIAALLRLLSFAGSEALGTISTLNAAASYVA</sequence>
<protein>
    <recommendedName>
        <fullName evidence="9">Amino acid permease/ SLC12A domain-containing protein</fullName>
    </recommendedName>
</protein>
<gene>
    <name evidence="7" type="ORF">NEOLEDRAFT_1182210</name>
</gene>
<dbReference type="GO" id="GO:0016020">
    <property type="term" value="C:membrane"/>
    <property type="evidence" value="ECO:0007669"/>
    <property type="project" value="UniProtKB-SubCell"/>
</dbReference>